<dbReference type="InterPro" id="IPR044788">
    <property type="entry name" value="X8_dom_prot"/>
</dbReference>
<organism evidence="4 5">
    <name type="scientific">Actinidia rufa</name>
    <dbReference type="NCBI Taxonomy" id="165716"/>
    <lineage>
        <taxon>Eukaryota</taxon>
        <taxon>Viridiplantae</taxon>
        <taxon>Streptophyta</taxon>
        <taxon>Embryophyta</taxon>
        <taxon>Tracheophyta</taxon>
        <taxon>Spermatophyta</taxon>
        <taxon>Magnoliopsida</taxon>
        <taxon>eudicotyledons</taxon>
        <taxon>Gunneridae</taxon>
        <taxon>Pentapetalae</taxon>
        <taxon>asterids</taxon>
        <taxon>Ericales</taxon>
        <taxon>Actinidiaceae</taxon>
        <taxon>Actinidia</taxon>
    </lineage>
</organism>
<name>A0A7J0F2L8_9ERIC</name>
<dbReference type="Gene3D" id="1.20.58.1040">
    <property type="match status" value="1"/>
</dbReference>
<dbReference type="OrthoDB" id="417697at2759"/>
<dbReference type="GO" id="GO:0009506">
    <property type="term" value="C:plasmodesma"/>
    <property type="evidence" value="ECO:0007669"/>
    <property type="project" value="UniProtKB-ARBA"/>
</dbReference>
<dbReference type="PANTHER" id="PTHR31044">
    <property type="entry name" value="BETA-1,3 GLUCANASE"/>
    <property type="match status" value="1"/>
</dbReference>
<dbReference type="Pfam" id="PF07983">
    <property type="entry name" value="X8"/>
    <property type="match status" value="1"/>
</dbReference>
<reference evidence="4 5" key="1">
    <citation type="submission" date="2019-07" db="EMBL/GenBank/DDBJ databases">
        <title>De Novo Assembly of kiwifruit Actinidia rufa.</title>
        <authorList>
            <person name="Sugita-Konishi S."/>
            <person name="Sato K."/>
            <person name="Mori E."/>
            <person name="Abe Y."/>
            <person name="Kisaki G."/>
            <person name="Hamano K."/>
            <person name="Suezawa K."/>
            <person name="Otani M."/>
            <person name="Fukuda T."/>
            <person name="Manabe T."/>
            <person name="Gomi K."/>
            <person name="Tabuchi M."/>
            <person name="Akimitsu K."/>
            <person name="Kataoka I."/>
        </authorList>
    </citation>
    <scope>NUCLEOTIDE SEQUENCE [LARGE SCALE GENOMIC DNA]</scope>
    <source>
        <strain evidence="5">cv. Fuchu</strain>
    </source>
</reference>
<evidence type="ECO:0000313" key="4">
    <source>
        <dbReference type="EMBL" id="GFY92955.1"/>
    </source>
</evidence>
<feature type="chain" id="PRO_5029464348" evidence="2">
    <location>
        <begin position="26"/>
        <end position="135"/>
    </location>
</feature>
<gene>
    <name evidence="4" type="ORF">Acr_08g0013510</name>
</gene>
<keyword evidence="5" id="KW-1185">Reference proteome</keyword>
<dbReference type="InterPro" id="IPR012946">
    <property type="entry name" value="X8"/>
</dbReference>
<dbReference type="SMART" id="SM00768">
    <property type="entry name" value="X8"/>
    <property type="match status" value="1"/>
</dbReference>
<dbReference type="Proteomes" id="UP000585474">
    <property type="component" value="Unassembled WGS sequence"/>
</dbReference>
<feature type="signal peptide" evidence="2">
    <location>
        <begin position="1"/>
        <end position="25"/>
    </location>
</feature>
<accession>A0A7J0F2L8</accession>
<evidence type="ECO:0000256" key="2">
    <source>
        <dbReference type="SAM" id="SignalP"/>
    </source>
</evidence>
<evidence type="ECO:0000313" key="5">
    <source>
        <dbReference type="Proteomes" id="UP000585474"/>
    </source>
</evidence>
<evidence type="ECO:0000259" key="3">
    <source>
        <dbReference type="SMART" id="SM00768"/>
    </source>
</evidence>
<proteinExistence type="predicted"/>
<dbReference type="AlphaFoldDB" id="A0A7J0F2L8"/>
<comment type="caution">
    <text evidence="4">The sequence shown here is derived from an EMBL/GenBank/DDBJ whole genome shotgun (WGS) entry which is preliminary data.</text>
</comment>
<protein>
    <submittedName>
        <fullName evidence="4">Carbohydrate-binding X8 domain superfamily protein</fullName>
    </submittedName>
</protein>
<evidence type="ECO:0000256" key="1">
    <source>
        <dbReference type="ARBA" id="ARBA00022729"/>
    </source>
</evidence>
<sequence>MASALAVLKMAVLLVVALSDHGVAAVEPMWCVTRSDASDDALLTALNYACGAGADCGPIQSSGLCYLPNTVQAHTSYAFNSYYQRKGRAPGTCDFSLVMDLVRIRLLQVLSSHTQPTPMRHLIRYAFWGASMRYP</sequence>
<dbReference type="EMBL" id="BJWL01000008">
    <property type="protein sequence ID" value="GFY92955.1"/>
    <property type="molecule type" value="Genomic_DNA"/>
</dbReference>
<dbReference type="PANTHER" id="PTHR31044:SF47">
    <property type="entry name" value="CARBOHYDRATE-BINDING X8 DOMAIN SUPERFAMILY PROTEIN"/>
    <property type="match status" value="1"/>
</dbReference>
<feature type="domain" description="X8" evidence="3">
    <location>
        <begin position="29"/>
        <end position="106"/>
    </location>
</feature>
<keyword evidence="1 2" id="KW-0732">Signal</keyword>